<sequence length="328" mass="37086">MSQLAKAIRWLGMPTFLAAISYTSPGNLIALTTPLIATPTLSLAYWHHRQPKENQVDLDTLTYLYTFTATLGLALSLSAQLLLTPAVSRLLFGKDWRDYLRAFMQTEIKPGTPEIAAANWAWIARWQHWVFLATVPTFLAGGVEEILKYCAIAFLRRKHQKQQPQQQSREKDSSRRPPHPSKSHYLQYALTASLAYCTMESIGFIRTMDRPDISPAKATLMVCERIFIGGLGHCLTSCLLAANAASLGDYREGVWDWWRILREPILFHGGFNLVLFALSGWNGNVGWVHPDSVWQIVPMLGVVAGIQGVLFWRFRRVWRSLEADEVGK</sequence>
<name>A0AAE0WW74_9PEZI</name>
<feature type="region of interest" description="Disordered" evidence="1">
    <location>
        <begin position="160"/>
        <end position="182"/>
    </location>
</feature>
<keyword evidence="2" id="KW-0812">Transmembrane</keyword>
<feature type="transmembrane region" description="Helical" evidence="2">
    <location>
        <begin position="29"/>
        <end position="48"/>
    </location>
</feature>
<dbReference type="EMBL" id="JAUTXT010000002">
    <property type="protein sequence ID" value="KAK3679214.1"/>
    <property type="molecule type" value="Genomic_DNA"/>
</dbReference>
<keyword evidence="2" id="KW-0472">Membrane</keyword>
<dbReference type="AlphaFoldDB" id="A0AAE0WW74"/>
<evidence type="ECO:0000313" key="3">
    <source>
        <dbReference type="EMBL" id="KAK3679214.1"/>
    </source>
</evidence>
<feature type="transmembrane region" description="Helical" evidence="2">
    <location>
        <begin position="293"/>
        <end position="312"/>
    </location>
</feature>
<feature type="transmembrane region" description="Helical" evidence="2">
    <location>
        <begin position="226"/>
        <end position="245"/>
    </location>
</feature>
<feature type="transmembrane region" description="Helical" evidence="2">
    <location>
        <begin position="129"/>
        <end position="155"/>
    </location>
</feature>
<organism evidence="3 4">
    <name type="scientific">Recurvomyces mirabilis</name>
    <dbReference type="NCBI Taxonomy" id="574656"/>
    <lineage>
        <taxon>Eukaryota</taxon>
        <taxon>Fungi</taxon>
        <taxon>Dikarya</taxon>
        <taxon>Ascomycota</taxon>
        <taxon>Pezizomycotina</taxon>
        <taxon>Dothideomycetes</taxon>
        <taxon>Dothideomycetidae</taxon>
        <taxon>Mycosphaerellales</taxon>
        <taxon>Teratosphaeriaceae</taxon>
        <taxon>Recurvomyces</taxon>
    </lineage>
</organism>
<feature type="transmembrane region" description="Helical" evidence="2">
    <location>
        <begin position="60"/>
        <end position="83"/>
    </location>
</feature>
<evidence type="ECO:0000256" key="1">
    <source>
        <dbReference type="SAM" id="MobiDB-lite"/>
    </source>
</evidence>
<keyword evidence="4" id="KW-1185">Reference proteome</keyword>
<accession>A0AAE0WW74</accession>
<keyword evidence="2" id="KW-1133">Transmembrane helix</keyword>
<reference evidence="3" key="1">
    <citation type="submission" date="2023-07" db="EMBL/GenBank/DDBJ databases">
        <title>Black Yeasts Isolated from many extreme environments.</title>
        <authorList>
            <person name="Coleine C."/>
            <person name="Stajich J.E."/>
            <person name="Selbmann L."/>
        </authorList>
    </citation>
    <scope>NUCLEOTIDE SEQUENCE</scope>
    <source>
        <strain evidence="3">CCFEE 5485</strain>
    </source>
</reference>
<gene>
    <name evidence="3" type="ORF">LTR78_000775</name>
</gene>
<protein>
    <submittedName>
        <fullName evidence="3">Uncharacterized protein</fullName>
    </submittedName>
</protein>
<evidence type="ECO:0000256" key="2">
    <source>
        <dbReference type="SAM" id="Phobius"/>
    </source>
</evidence>
<proteinExistence type="predicted"/>
<comment type="caution">
    <text evidence="3">The sequence shown here is derived from an EMBL/GenBank/DDBJ whole genome shotgun (WGS) entry which is preliminary data.</text>
</comment>
<feature type="transmembrane region" description="Helical" evidence="2">
    <location>
        <begin position="7"/>
        <end position="23"/>
    </location>
</feature>
<evidence type="ECO:0000313" key="4">
    <source>
        <dbReference type="Proteomes" id="UP001274830"/>
    </source>
</evidence>
<dbReference type="Proteomes" id="UP001274830">
    <property type="component" value="Unassembled WGS sequence"/>
</dbReference>